<evidence type="ECO:0000256" key="5">
    <source>
        <dbReference type="ARBA" id="ARBA00023237"/>
    </source>
</evidence>
<organism evidence="7 8">
    <name type="scientific">Pedobacter heparinus (strain ATCC 13125 / DSM 2366 / CIP 104194 / JCM 7457 / NBRC 12017 / NCIMB 9290 / NRRL B-14731 / HIM 762-3)</name>
    <dbReference type="NCBI Taxonomy" id="485917"/>
    <lineage>
        <taxon>Bacteria</taxon>
        <taxon>Pseudomonadati</taxon>
        <taxon>Bacteroidota</taxon>
        <taxon>Sphingobacteriia</taxon>
        <taxon>Sphingobacteriales</taxon>
        <taxon>Sphingobacteriaceae</taxon>
        <taxon>Pedobacter</taxon>
    </lineage>
</organism>
<dbReference type="GO" id="GO:0015562">
    <property type="term" value="F:efflux transmembrane transporter activity"/>
    <property type="evidence" value="ECO:0007669"/>
    <property type="project" value="InterPro"/>
</dbReference>
<dbReference type="STRING" id="485917.Phep_2544"/>
<keyword evidence="4" id="KW-0472">Membrane</keyword>
<feature type="chain" id="PRO_5002974384" evidence="6">
    <location>
        <begin position="25"/>
        <end position="421"/>
    </location>
</feature>
<evidence type="ECO:0000256" key="6">
    <source>
        <dbReference type="SAM" id="SignalP"/>
    </source>
</evidence>
<reference evidence="7 8" key="1">
    <citation type="journal article" date="2009" name="Stand. Genomic Sci.">
        <title>Complete genome sequence of Pedobacter heparinus type strain (HIM 762-3).</title>
        <authorList>
            <person name="Han C."/>
            <person name="Spring S."/>
            <person name="Lapidus A."/>
            <person name="Del Rio T.G."/>
            <person name="Tice H."/>
            <person name="Copeland A."/>
            <person name="Cheng J.F."/>
            <person name="Lucas S."/>
            <person name="Chen F."/>
            <person name="Nolan M."/>
            <person name="Bruce D."/>
            <person name="Goodwin L."/>
            <person name="Pitluck S."/>
            <person name="Ivanova N."/>
            <person name="Mavromatis K."/>
            <person name="Mikhailova N."/>
            <person name="Pati A."/>
            <person name="Chen A."/>
            <person name="Palaniappan K."/>
            <person name="Land M."/>
            <person name="Hauser L."/>
            <person name="Chang Y.J."/>
            <person name="Jeffries C.C."/>
            <person name="Saunders E."/>
            <person name="Chertkov O."/>
            <person name="Brettin T."/>
            <person name="Goker M."/>
            <person name="Rohde M."/>
            <person name="Bristow J."/>
            <person name="Eisen J.A."/>
            <person name="Markowitz V."/>
            <person name="Hugenholtz P."/>
            <person name="Kyrpides N.C."/>
            <person name="Klenk H.P."/>
            <person name="Detter J.C."/>
        </authorList>
    </citation>
    <scope>NUCLEOTIDE SEQUENCE [LARGE SCALE GENOMIC DNA]</scope>
    <source>
        <strain evidence="8">ATCC 13125 / DSM 2366 / CIP 104194 / JCM 7457 / NBRC 12017 / NCIMB 9290 / NRRL B-14731 / HIM 762-3</strain>
    </source>
</reference>
<accession>C6Y036</accession>
<dbReference type="AlphaFoldDB" id="C6Y036"/>
<dbReference type="Gene3D" id="1.20.1600.10">
    <property type="entry name" value="Outer membrane efflux proteins (OEP)"/>
    <property type="match status" value="1"/>
</dbReference>
<name>C6Y036_PEDHD</name>
<dbReference type="SUPFAM" id="SSF56954">
    <property type="entry name" value="Outer membrane efflux proteins (OEP)"/>
    <property type="match status" value="1"/>
</dbReference>
<keyword evidence="8" id="KW-1185">Reference proteome</keyword>
<dbReference type="Proteomes" id="UP000000852">
    <property type="component" value="Chromosome"/>
</dbReference>
<evidence type="ECO:0000256" key="3">
    <source>
        <dbReference type="ARBA" id="ARBA00022692"/>
    </source>
</evidence>
<protein>
    <submittedName>
        <fullName evidence="7">Outer membrane protein</fullName>
    </submittedName>
</protein>
<dbReference type="GO" id="GO:0009279">
    <property type="term" value="C:cell outer membrane"/>
    <property type="evidence" value="ECO:0007669"/>
    <property type="project" value="UniProtKB-SubCell"/>
</dbReference>
<dbReference type="eggNOG" id="COG1538">
    <property type="taxonomic scope" value="Bacteria"/>
</dbReference>
<proteinExistence type="predicted"/>
<dbReference type="KEGG" id="phe:Phep_2544"/>
<dbReference type="PANTHER" id="PTHR30026">
    <property type="entry name" value="OUTER MEMBRANE PROTEIN TOLC"/>
    <property type="match status" value="1"/>
</dbReference>
<evidence type="ECO:0000313" key="8">
    <source>
        <dbReference type="Proteomes" id="UP000000852"/>
    </source>
</evidence>
<keyword evidence="2" id="KW-1134">Transmembrane beta strand</keyword>
<dbReference type="GO" id="GO:1990281">
    <property type="term" value="C:efflux pump complex"/>
    <property type="evidence" value="ECO:0007669"/>
    <property type="project" value="TreeGrafter"/>
</dbReference>
<evidence type="ECO:0000256" key="1">
    <source>
        <dbReference type="ARBA" id="ARBA00004442"/>
    </source>
</evidence>
<keyword evidence="3" id="KW-0812">Transmembrane</keyword>
<dbReference type="EMBL" id="CP001681">
    <property type="protein sequence ID" value="ACU04748.1"/>
    <property type="molecule type" value="Genomic_DNA"/>
</dbReference>
<dbReference type="PANTHER" id="PTHR30026:SF20">
    <property type="entry name" value="OUTER MEMBRANE PROTEIN TOLC"/>
    <property type="match status" value="1"/>
</dbReference>
<evidence type="ECO:0000256" key="4">
    <source>
        <dbReference type="ARBA" id="ARBA00023136"/>
    </source>
</evidence>
<sequence length="421" mass="48273">MEHFKKMRYLILLLICFFSLAAAAQSSGELSRDLNFFIQQALTLNPVSRDFKNQLLMTKIDSLRLRAGYLPQVTASSTGLYAPVINGYGYDEALTNAHTFDALLTANYNLINKGLKTNGQQQLLLQMDSIKYVAKRSELDLGKTIAEQYINAYASQQQVMFNLDVCNLLDREEVLLKQLTRSNAYRQTDYLTFLVTLKQQQLQLKQAELQFKNDYAALNYLTGIKDTSTVMLKEPVFRFEGNTLTNHPFFMQGFAIDSAKNSNERKAVVLNYLPKASVYINGGYNSSFLLQPYKNFGTSAGFTLSVPIYDGRQKKIQLDKLNLQAQTTTAYRDFFINQHRQQIDMLYQQITATEGLYVQIKDQIKFARSLVEVDLKLLRTGDVKIADLVIAINNYMAAQNQFRQTDINRLKLINQLNYWNR</sequence>
<dbReference type="GO" id="GO:0015288">
    <property type="term" value="F:porin activity"/>
    <property type="evidence" value="ECO:0007669"/>
    <property type="project" value="TreeGrafter"/>
</dbReference>
<keyword evidence="5" id="KW-0998">Cell outer membrane</keyword>
<feature type="signal peptide" evidence="6">
    <location>
        <begin position="1"/>
        <end position="24"/>
    </location>
</feature>
<gene>
    <name evidence="7" type="ordered locus">Phep_2544</name>
</gene>
<keyword evidence="6" id="KW-0732">Signal</keyword>
<comment type="subcellular location">
    <subcellularLocation>
        <location evidence="1">Cell outer membrane</location>
    </subcellularLocation>
</comment>
<dbReference type="HOGENOM" id="CLU_052144_0_0_10"/>
<evidence type="ECO:0000313" key="7">
    <source>
        <dbReference type="EMBL" id="ACU04748.1"/>
    </source>
</evidence>
<dbReference type="InterPro" id="IPR051906">
    <property type="entry name" value="TolC-like"/>
</dbReference>
<evidence type="ECO:0000256" key="2">
    <source>
        <dbReference type="ARBA" id="ARBA00022452"/>
    </source>
</evidence>